<keyword evidence="4" id="KW-1185">Reference proteome</keyword>
<proteinExistence type="predicted"/>
<accession>A0ABW4MZ51</accession>
<gene>
    <name evidence="3" type="ORF">ACFSC0_07585</name>
</gene>
<protein>
    <submittedName>
        <fullName evidence="3">Pilus assembly protein TadG-related protein</fullName>
    </submittedName>
</protein>
<evidence type="ECO:0000256" key="1">
    <source>
        <dbReference type="SAM" id="Phobius"/>
    </source>
</evidence>
<feature type="domain" description="Putative Flp pilus-assembly TadG-like N-terminal" evidence="2">
    <location>
        <begin position="23"/>
        <end position="69"/>
    </location>
</feature>
<dbReference type="Proteomes" id="UP001597237">
    <property type="component" value="Unassembled WGS sequence"/>
</dbReference>
<feature type="transmembrane region" description="Helical" evidence="1">
    <location>
        <begin position="25"/>
        <end position="51"/>
    </location>
</feature>
<evidence type="ECO:0000313" key="3">
    <source>
        <dbReference type="EMBL" id="MFD1783252.1"/>
    </source>
</evidence>
<reference evidence="4" key="1">
    <citation type="journal article" date="2019" name="Int. J. Syst. Evol. Microbiol.">
        <title>The Global Catalogue of Microorganisms (GCM) 10K type strain sequencing project: providing services to taxonomists for standard genome sequencing and annotation.</title>
        <authorList>
            <consortium name="The Broad Institute Genomics Platform"/>
            <consortium name="The Broad Institute Genome Sequencing Center for Infectious Disease"/>
            <person name="Wu L."/>
            <person name="Ma J."/>
        </authorList>
    </citation>
    <scope>NUCLEOTIDE SEQUENCE [LARGE SCALE GENOMIC DNA]</scope>
    <source>
        <strain evidence="4">DFY28</strain>
    </source>
</reference>
<keyword evidence="1" id="KW-0472">Membrane</keyword>
<comment type="caution">
    <text evidence="3">The sequence shown here is derived from an EMBL/GenBank/DDBJ whole genome shotgun (WGS) entry which is preliminary data.</text>
</comment>
<evidence type="ECO:0000313" key="4">
    <source>
        <dbReference type="Proteomes" id="UP001597237"/>
    </source>
</evidence>
<keyword evidence="1" id="KW-1133">Transmembrane helix</keyword>
<name>A0ABW4MZ51_9CAUL</name>
<sequence>MRYPSASRHKPAEARRFGRAQGGNVAVLFALVLPLVVGSAGLGVETSYWYYKRLQLQAAADTAAHAGAMERRSGADAALVTTIATQTAQENGYDPLAGTIEVHAPPISGPSTGGQAVEVRLTFNGERFFTKLFAEGTVLIATRAVAAFNNASTACVLALHPTQGSAAQFQGAAQVTLNGCSVMANSIASDAVAVQGATVVSTDCLIAVGGVLDSGNVTMSECEAPVENAPPVADPYADLTAPPVPPGPCRNANFAPAPNVNFCNGLTLDGEITLAPGVYYISGTLKIMPNSKITGDGVTFYMNGSSKVDFNNNATVDLKAPSPSSGSPYAGVLFFGGRSSTGSVTFNGTADSKMTGALYFPSRDVQYNGNFSGLNGCTQIVSRTVQWSGSTAISADCEDYGVRPIPVLSLVKLTE</sequence>
<organism evidence="3 4">
    <name type="scientific">Phenylobacterium terrae</name>
    <dbReference type="NCBI Taxonomy" id="2665495"/>
    <lineage>
        <taxon>Bacteria</taxon>
        <taxon>Pseudomonadati</taxon>
        <taxon>Pseudomonadota</taxon>
        <taxon>Alphaproteobacteria</taxon>
        <taxon>Caulobacterales</taxon>
        <taxon>Caulobacteraceae</taxon>
        <taxon>Phenylobacterium</taxon>
    </lineage>
</organism>
<keyword evidence="1" id="KW-0812">Transmembrane</keyword>
<evidence type="ECO:0000259" key="2">
    <source>
        <dbReference type="Pfam" id="PF13400"/>
    </source>
</evidence>
<dbReference type="InterPro" id="IPR028087">
    <property type="entry name" value="Tad_N"/>
</dbReference>
<dbReference type="RefSeq" id="WP_377284396.1">
    <property type="nucleotide sequence ID" value="NZ_JBHRSI010000015.1"/>
</dbReference>
<dbReference type="Pfam" id="PF13400">
    <property type="entry name" value="Tad"/>
    <property type="match status" value="1"/>
</dbReference>
<dbReference type="EMBL" id="JBHUEY010000001">
    <property type="protein sequence ID" value="MFD1783252.1"/>
    <property type="molecule type" value="Genomic_DNA"/>
</dbReference>